<dbReference type="OrthoDB" id="674604at2759"/>
<dbReference type="SMART" id="SM00320">
    <property type="entry name" value="WD40"/>
    <property type="match status" value="6"/>
</dbReference>
<dbReference type="AlphaFoldDB" id="A0A5N6PUL0"/>
<evidence type="ECO:0000313" key="4">
    <source>
        <dbReference type="EMBL" id="KAD7116451.1"/>
    </source>
</evidence>
<dbReference type="PROSITE" id="PS50294">
    <property type="entry name" value="WD_REPEATS_REGION"/>
    <property type="match status" value="3"/>
</dbReference>
<gene>
    <name evidence="4" type="ORF">E3N88_03719</name>
</gene>
<feature type="repeat" description="WD" evidence="3">
    <location>
        <begin position="243"/>
        <end position="273"/>
    </location>
</feature>
<dbReference type="PRINTS" id="PR00320">
    <property type="entry name" value="GPROTEINBRPT"/>
</dbReference>
<organism evidence="4 5">
    <name type="scientific">Mikania micrantha</name>
    <name type="common">bitter vine</name>
    <dbReference type="NCBI Taxonomy" id="192012"/>
    <lineage>
        <taxon>Eukaryota</taxon>
        <taxon>Viridiplantae</taxon>
        <taxon>Streptophyta</taxon>
        <taxon>Embryophyta</taxon>
        <taxon>Tracheophyta</taxon>
        <taxon>Spermatophyta</taxon>
        <taxon>Magnoliopsida</taxon>
        <taxon>eudicotyledons</taxon>
        <taxon>Gunneridae</taxon>
        <taxon>Pentapetalae</taxon>
        <taxon>asterids</taxon>
        <taxon>campanulids</taxon>
        <taxon>Asterales</taxon>
        <taxon>Asteraceae</taxon>
        <taxon>Asteroideae</taxon>
        <taxon>Heliantheae alliance</taxon>
        <taxon>Eupatorieae</taxon>
        <taxon>Mikania</taxon>
    </lineage>
</organism>
<dbReference type="EMBL" id="SZYD01000002">
    <property type="protein sequence ID" value="KAD7116451.1"/>
    <property type="molecule type" value="Genomic_DNA"/>
</dbReference>
<dbReference type="InterPro" id="IPR020472">
    <property type="entry name" value="WD40_PAC1"/>
</dbReference>
<dbReference type="SUPFAM" id="SSF50978">
    <property type="entry name" value="WD40 repeat-like"/>
    <property type="match status" value="1"/>
</dbReference>
<evidence type="ECO:0000256" key="3">
    <source>
        <dbReference type="PROSITE-ProRule" id="PRU00221"/>
    </source>
</evidence>
<dbReference type="InterPro" id="IPR045182">
    <property type="entry name" value="JINGUBANG-like"/>
</dbReference>
<dbReference type="InterPro" id="IPR015943">
    <property type="entry name" value="WD40/YVTN_repeat-like_dom_sf"/>
</dbReference>
<proteinExistence type="predicted"/>
<dbReference type="Gene3D" id="2.130.10.10">
    <property type="entry name" value="YVTN repeat-like/Quinoprotein amine dehydrogenase"/>
    <property type="match status" value="3"/>
</dbReference>
<evidence type="ECO:0000256" key="1">
    <source>
        <dbReference type="ARBA" id="ARBA00022574"/>
    </source>
</evidence>
<name>A0A5N6PUL0_9ASTR</name>
<feature type="repeat" description="WD" evidence="3">
    <location>
        <begin position="377"/>
        <end position="414"/>
    </location>
</feature>
<reference evidence="4 5" key="1">
    <citation type="submission" date="2019-05" db="EMBL/GenBank/DDBJ databases">
        <title>Mikania micrantha, genome provides insights into the molecular mechanism of rapid growth.</title>
        <authorList>
            <person name="Liu B."/>
        </authorList>
    </citation>
    <scope>NUCLEOTIDE SEQUENCE [LARGE SCALE GENOMIC DNA]</scope>
    <source>
        <strain evidence="4">NLD-2019</strain>
        <tissue evidence="4">Leaf</tissue>
    </source>
</reference>
<protein>
    <submittedName>
        <fullName evidence="4">Uncharacterized protein</fullName>
    </submittedName>
</protein>
<dbReference type="Proteomes" id="UP000326396">
    <property type="component" value="Linkage Group LG10"/>
</dbReference>
<keyword evidence="2" id="KW-0677">Repeat</keyword>
<feature type="repeat" description="WD" evidence="3">
    <location>
        <begin position="334"/>
        <end position="364"/>
    </location>
</feature>
<dbReference type="PANTHER" id="PTHR22844">
    <property type="entry name" value="F-BOX AND WD40 DOMAIN PROTEIN"/>
    <property type="match status" value="1"/>
</dbReference>
<dbReference type="CDD" id="cd00200">
    <property type="entry name" value="WD40"/>
    <property type="match status" value="1"/>
</dbReference>
<sequence length="414" mass="45601">MKFRSFLPTCSATIFATTDDTTAKPLTEKSPPPPSKLLFSDTSSSINTRYISGSSLNSSLSLQTLPSVPSLQKLSPENLKLSVSDVHFKPYLAAHVNFLAVHKHLLYAGSGDLILVFDMASFSLVDTFSVNDSSSGSVKSVTFDNGNVFTSHQDSKIRVWRLTENKRHKQAGTLPTLEDWLLRSVLKNNYVNVRSHRRRLWIEHYDAVSGLAVINDKGLICSVSWDTYLKIWKTSNLRCVESIKAHDDAINAVVVAGDGTIYTGSADRRIKVWRKPIGEKKHILIATLEKHKSSVNALALAGDGSVLFSGACDRSILVWEKEDGGNHMAVTGALRGHSKAILCLINVSDLLFSGSADRTVRIWQRGGEGKFCCLSVLEGHNRPVRSLVAVIESESIKVFSGSFEGEIKIWKVDR</sequence>
<dbReference type="PANTHER" id="PTHR22844:SF199">
    <property type="entry name" value="F21J9.19"/>
    <property type="match status" value="1"/>
</dbReference>
<feature type="repeat" description="WD" evidence="3">
    <location>
        <begin position="288"/>
        <end position="320"/>
    </location>
</feature>
<dbReference type="PROSITE" id="PS50082">
    <property type="entry name" value="WD_REPEATS_2"/>
    <property type="match status" value="4"/>
</dbReference>
<evidence type="ECO:0000256" key="2">
    <source>
        <dbReference type="ARBA" id="ARBA00022737"/>
    </source>
</evidence>
<keyword evidence="1 3" id="KW-0853">WD repeat</keyword>
<keyword evidence="5" id="KW-1185">Reference proteome</keyword>
<dbReference type="Pfam" id="PF00400">
    <property type="entry name" value="WD40"/>
    <property type="match status" value="5"/>
</dbReference>
<dbReference type="FunFam" id="2.130.10.10:FF:000775">
    <property type="entry name" value="BnaA09g28200D protein"/>
    <property type="match status" value="1"/>
</dbReference>
<dbReference type="InterPro" id="IPR036322">
    <property type="entry name" value="WD40_repeat_dom_sf"/>
</dbReference>
<evidence type="ECO:0000313" key="5">
    <source>
        <dbReference type="Proteomes" id="UP000326396"/>
    </source>
</evidence>
<accession>A0A5N6PUL0</accession>
<comment type="caution">
    <text evidence="4">The sequence shown here is derived from an EMBL/GenBank/DDBJ whole genome shotgun (WGS) entry which is preliminary data.</text>
</comment>
<dbReference type="InterPro" id="IPR001680">
    <property type="entry name" value="WD40_rpt"/>
</dbReference>